<accession>A0A150X5D4</accession>
<name>A0A150X5D4_9BACT</name>
<dbReference type="GO" id="GO:0016740">
    <property type="term" value="F:transferase activity"/>
    <property type="evidence" value="ECO:0007669"/>
    <property type="project" value="UniProtKB-KW"/>
</dbReference>
<evidence type="ECO:0000259" key="2">
    <source>
        <dbReference type="Pfam" id="PF01965"/>
    </source>
</evidence>
<feature type="domain" description="DJ-1/PfpI" evidence="2">
    <location>
        <begin position="7"/>
        <end position="175"/>
    </location>
</feature>
<dbReference type="InterPro" id="IPR002818">
    <property type="entry name" value="DJ-1/PfpI"/>
</dbReference>
<dbReference type="STRING" id="333140.AWW68_14735"/>
<dbReference type="Pfam" id="PF01965">
    <property type="entry name" value="DJ-1_PfpI"/>
    <property type="match status" value="1"/>
</dbReference>
<dbReference type="InterPro" id="IPR006286">
    <property type="entry name" value="C56_PfpI-like"/>
</dbReference>
<dbReference type="NCBIfam" id="TIGR01382">
    <property type="entry name" value="PfpI"/>
    <property type="match status" value="1"/>
</dbReference>
<reference evidence="3 4" key="1">
    <citation type="submission" date="2016-01" db="EMBL/GenBank/DDBJ databases">
        <title>Genome sequencing of Roseivirga spongicola UST030701-084.</title>
        <authorList>
            <person name="Selvaratnam C."/>
            <person name="Thevarajoo S."/>
            <person name="Goh K.M."/>
            <person name="Ee R."/>
            <person name="Chan K.-G."/>
            <person name="Chong C.S."/>
        </authorList>
    </citation>
    <scope>NUCLEOTIDE SEQUENCE [LARGE SCALE GENOMIC DNA]</scope>
    <source>
        <strain evidence="3 4">UST030701-084</strain>
    </source>
</reference>
<dbReference type="EMBL" id="LRPC01000028">
    <property type="protein sequence ID" value="KYG73921.1"/>
    <property type="molecule type" value="Genomic_DNA"/>
</dbReference>
<keyword evidence="3" id="KW-0315">Glutamine amidotransferase</keyword>
<keyword evidence="3" id="KW-0808">Transferase</keyword>
<gene>
    <name evidence="3" type="ORF">AWW68_14735</name>
</gene>
<proteinExistence type="inferred from homology"/>
<sequence length="186" mass="20309">MENLTNKKVAILATNGFEESELTSPKAALEKAGATTEVISMESGSIKGWDNGNWGKEVDVDKLLSEANVKDYNALVLPGGVINPDILRRDENAVSFVRDFFKAHKPVAAICHGPQMLIEADVVNDRKITSFPSIKKDLMNAGAKWVDEEVVVDEGLVTSRSPEDLEAFNAKVIEEVAEGKHEDQTV</sequence>
<dbReference type="SUPFAM" id="SSF52317">
    <property type="entry name" value="Class I glutamine amidotransferase-like"/>
    <property type="match status" value="1"/>
</dbReference>
<dbReference type="PROSITE" id="PS51276">
    <property type="entry name" value="PEPTIDASE_C56_PFPI"/>
    <property type="match status" value="1"/>
</dbReference>
<comment type="caution">
    <text evidence="3">The sequence shown here is derived from an EMBL/GenBank/DDBJ whole genome shotgun (WGS) entry which is preliminary data.</text>
</comment>
<evidence type="ECO:0000256" key="1">
    <source>
        <dbReference type="ARBA" id="ARBA00008542"/>
    </source>
</evidence>
<dbReference type="AlphaFoldDB" id="A0A150X5D4"/>
<dbReference type="Gene3D" id="3.40.50.880">
    <property type="match status" value="1"/>
</dbReference>
<evidence type="ECO:0000313" key="3">
    <source>
        <dbReference type="EMBL" id="KYG73921.1"/>
    </source>
</evidence>
<protein>
    <submittedName>
        <fullName evidence="3">Glutamine amidotransferase</fullName>
    </submittedName>
</protein>
<dbReference type="Proteomes" id="UP000075606">
    <property type="component" value="Unassembled WGS sequence"/>
</dbReference>
<organism evidence="3 4">
    <name type="scientific">Roseivirga spongicola</name>
    <dbReference type="NCBI Taxonomy" id="333140"/>
    <lineage>
        <taxon>Bacteria</taxon>
        <taxon>Pseudomonadati</taxon>
        <taxon>Bacteroidota</taxon>
        <taxon>Cytophagia</taxon>
        <taxon>Cytophagales</taxon>
        <taxon>Roseivirgaceae</taxon>
        <taxon>Roseivirga</taxon>
    </lineage>
</organism>
<keyword evidence="4" id="KW-1185">Reference proteome</keyword>
<dbReference type="InterPro" id="IPR029062">
    <property type="entry name" value="Class_I_gatase-like"/>
</dbReference>
<dbReference type="OrthoDB" id="9792284at2"/>
<dbReference type="CDD" id="cd03134">
    <property type="entry name" value="GATase1_PfpI_like"/>
    <property type="match status" value="1"/>
</dbReference>
<comment type="similarity">
    <text evidence="1">Belongs to the peptidase C56 family.</text>
</comment>
<dbReference type="PANTHER" id="PTHR42733:SF12">
    <property type="entry name" value="PROTEINASE"/>
    <property type="match status" value="1"/>
</dbReference>
<dbReference type="RefSeq" id="WP_068223001.1">
    <property type="nucleotide sequence ID" value="NZ_CP139724.1"/>
</dbReference>
<dbReference type="PANTHER" id="PTHR42733">
    <property type="entry name" value="DJ-1 PROTEIN"/>
    <property type="match status" value="1"/>
</dbReference>
<evidence type="ECO:0000313" key="4">
    <source>
        <dbReference type="Proteomes" id="UP000075606"/>
    </source>
</evidence>